<keyword evidence="1" id="KW-0472">Membrane</keyword>
<keyword evidence="1" id="KW-0812">Transmembrane</keyword>
<protein>
    <submittedName>
        <fullName evidence="2">Uncharacterized protein</fullName>
    </submittedName>
</protein>
<name>A0A498I6K9_MALDO</name>
<organism evidence="2 3">
    <name type="scientific">Malus domestica</name>
    <name type="common">Apple</name>
    <name type="synonym">Pyrus malus</name>
    <dbReference type="NCBI Taxonomy" id="3750"/>
    <lineage>
        <taxon>Eukaryota</taxon>
        <taxon>Viridiplantae</taxon>
        <taxon>Streptophyta</taxon>
        <taxon>Embryophyta</taxon>
        <taxon>Tracheophyta</taxon>
        <taxon>Spermatophyta</taxon>
        <taxon>Magnoliopsida</taxon>
        <taxon>eudicotyledons</taxon>
        <taxon>Gunneridae</taxon>
        <taxon>Pentapetalae</taxon>
        <taxon>rosids</taxon>
        <taxon>fabids</taxon>
        <taxon>Rosales</taxon>
        <taxon>Rosaceae</taxon>
        <taxon>Amygdaloideae</taxon>
        <taxon>Maleae</taxon>
        <taxon>Malus</taxon>
    </lineage>
</organism>
<dbReference type="AlphaFoldDB" id="A0A498I6K9"/>
<sequence>MKQILYACHFWVDFAVPWSLQTRSSFGSFMVVILVVAGQRQKVFSDVFTFGLIAFDVFLFSFAAGALLSHSHISGFHVCDGGSGFLRVMFDSSFDRLKMTHVASLGWMLQYHLL</sequence>
<evidence type="ECO:0000256" key="1">
    <source>
        <dbReference type="SAM" id="Phobius"/>
    </source>
</evidence>
<evidence type="ECO:0000313" key="2">
    <source>
        <dbReference type="EMBL" id="RXH77852.1"/>
    </source>
</evidence>
<dbReference type="Proteomes" id="UP000290289">
    <property type="component" value="Chromosome 14"/>
</dbReference>
<gene>
    <name evidence="2" type="ORF">DVH24_039823</name>
</gene>
<keyword evidence="1" id="KW-1133">Transmembrane helix</keyword>
<reference evidence="2 3" key="1">
    <citation type="submission" date="2018-10" db="EMBL/GenBank/DDBJ databases">
        <title>A high-quality apple genome assembly.</title>
        <authorList>
            <person name="Hu J."/>
        </authorList>
    </citation>
    <scope>NUCLEOTIDE SEQUENCE [LARGE SCALE GENOMIC DNA]</scope>
    <source>
        <strain evidence="3">cv. HFTH1</strain>
        <tissue evidence="2">Young leaf</tissue>
    </source>
</reference>
<accession>A0A498I6K9</accession>
<evidence type="ECO:0000313" key="3">
    <source>
        <dbReference type="Proteomes" id="UP000290289"/>
    </source>
</evidence>
<keyword evidence="3" id="KW-1185">Reference proteome</keyword>
<dbReference type="EMBL" id="RDQH01000340">
    <property type="protein sequence ID" value="RXH77852.1"/>
    <property type="molecule type" value="Genomic_DNA"/>
</dbReference>
<comment type="caution">
    <text evidence="2">The sequence shown here is derived from an EMBL/GenBank/DDBJ whole genome shotgun (WGS) entry which is preliminary data.</text>
</comment>
<feature type="transmembrane region" description="Helical" evidence="1">
    <location>
        <begin position="20"/>
        <end position="38"/>
    </location>
</feature>
<feature type="transmembrane region" description="Helical" evidence="1">
    <location>
        <begin position="47"/>
        <end position="68"/>
    </location>
</feature>
<proteinExistence type="predicted"/>